<dbReference type="FunFam" id="3.40.309.10:FF:000009">
    <property type="entry name" value="Aldehyde dehydrogenase A"/>
    <property type="match status" value="1"/>
</dbReference>
<reference evidence="6" key="2">
    <citation type="submission" date="2020-09" db="EMBL/GenBank/DDBJ databases">
        <authorList>
            <person name="Sun Q."/>
            <person name="Zhou Y."/>
        </authorList>
    </citation>
    <scope>NUCLEOTIDE SEQUENCE</scope>
    <source>
        <strain evidence="6">CGMCC 4.7679</strain>
    </source>
</reference>
<protein>
    <submittedName>
        <fullName evidence="6">Aldehyde dehydrogenase</fullName>
    </submittedName>
</protein>
<reference evidence="6" key="1">
    <citation type="journal article" date="2014" name="Int. J. Syst. Evol. Microbiol.">
        <title>Complete genome sequence of Corynebacterium casei LMG S-19264T (=DSM 44701T), isolated from a smear-ripened cheese.</title>
        <authorList>
            <consortium name="US DOE Joint Genome Institute (JGI-PGF)"/>
            <person name="Walter F."/>
            <person name="Albersmeier A."/>
            <person name="Kalinowski J."/>
            <person name="Ruckert C."/>
        </authorList>
    </citation>
    <scope>NUCLEOTIDE SEQUENCE</scope>
    <source>
        <strain evidence="6">CGMCC 4.7679</strain>
    </source>
</reference>
<keyword evidence="7" id="KW-1185">Reference proteome</keyword>
<evidence type="ECO:0000259" key="5">
    <source>
        <dbReference type="Pfam" id="PF00171"/>
    </source>
</evidence>
<dbReference type="InterPro" id="IPR015590">
    <property type="entry name" value="Aldehyde_DH_dom"/>
</dbReference>
<dbReference type="SUPFAM" id="SSF53720">
    <property type="entry name" value="ALDH-like"/>
    <property type="match status" value="1"/>
</dbReference>
<evidence type="ECO:0000256" key="2">
    <source>
        <dbReference type="ARBA" id="ARBA00023002"/>
    </source>
</evidence>
<evidence type="ECO:0000256" key="3">
    <source>
        <dbReference type="PROSITE-ProRule" id="PRU10007"/>
    </source>
</evidence>
<dbReference type="PROSITE" id="PS00687">
    <property type="entry name" value="ALDEHYDE_DEHYDR_GLU"/>
    <property type="match status" value="1"/>
</dbReference>
<dbReference type="Gene3D" id="3.40.605.10">
    <property type="entry name" value="Aldehyde Dehydrogenase, Chain A, domain 1"/>
    <property type="match status" value="1"/>
</dbReference>
<dbReference type="InterPro" id="IPR016162">
    <property type="entry name" value="Ald_DH_N"/>
</dbReference>
<evidence type="ECO:0000313" key="6">
    <source>
        <dbReference type="EMBL" id="GHF35945.1"/>
    </source>
</evidence>
<evidence type="ECO:0000313" key="7">
    <source>
        <dbReference type="Proteomes" id="UP000658656"/>
    </source>
</evidence>
<dbReference type="InterPro" id="IPR029510">
    <property type="entry name" value="Ald_DH_CS_GLU"/>
</dbReference>
<comment type="similarity">
    <text evidence="1 4">Belongs to the aldehyde dehydrogenase family.</text>
</comment>
<dbReference type="CDD" id="cd07139">
    <property type="entry name" value="ALDH_AldA-Rv0768"/>
    <property type="match status" value="1"/>
</dbReference>
<keyword evidence="2 4" id="KW-0560">Oxidoreductase</keyword>
<proteinExistence type="inferred from homology"/>
<dbReference type="EMBL" id="BNAV01000001">
    <property type="protein sequence ID" value="GHF35945.1"/>
    <property type="molecule type" value="Genomic_DNA"/>
</dbReference>
<feature type="domain" description="Aldehyde dehydrogenase" evidence="5">
    <location>
        <begin position="25"/>
        <end position="490"/>
    </location>
</feature>
<dbReference type="RefSeq" id="WP_145934828.1">
    <property type="nucleotide sequence ID" value="NZ_BNAV01000001.1"/>
</dbReference>
<comment type="caution">
    <text evidence="6">The sequence shown here is derived from an EMBL/GenBank/DDBJ whole genome shotgun (WGS) entry which is preliminary data.</text>
</comment>
<dbReference type="Proteomes" id="UP000658656">
    <property type="component" value="Unassembled WGS sequence"/>
</dbReference>
<dbReference type="AlphaFoldDB" id="A0A8H9IR75"/>
<dbReference type="OrthoDB" id="6882680at2"/>
<dbReference type="InterPro" id="IPR016163">
    <property type="entry name" value="Ald_DH_C"/>
</dbReference>
<gene>
    <name evidence="6" type="ORF">GCM10017566_06190</name>
</gene>
<dbReference type="FunFam" id="3.40.605.10:FF:000007">
    <property type="entry name" value="NAD/NADP-dependent betaine aldehyde dehydrogenase"/>
    <property type="match status" value="1"/>
</dbReference>
<feature type="active site" evidence="3">
    <location>
        <position position="266"/>
    </location>
</feature>
<dbReference type="Pfam" id="PF00171">
    <property type="entry name" value="Aldedh"/>
    <property type="match status" value="1"/>
</dbReference>
<organism evidence="6 7">
    <name type="scientific">Amycolatopsis bartoniae</name>
    <dbReference type="NCBI Taxonomy" id="941986"/>
    <lineage>
        <taxon>Bacteria</taxon>
        <taxon>Bacillati</taxon>
        <taxon>Actinomycetota</taxon>
        <taxon>Actinomycetes</taxon>
        <taxon>Pseudonocardiales</taxon>
        <taxon>Pseudonocardiaceae</taxon>
        <taxon>Amycolatopsis</taxon>
    </lineage>
</organism>
<dbReference type="PANTHER" id="PTHR42804">
    <property type="entry name" value="ALDEHYDE DEHYDROGENASE"/>
    <property type="match status" value="1"/>
</dbReference>
<dbReference type="PANTHER" id="PTHR42804:SF1">
    <property type="entry name" value="ALDEHYDE DEHYDROGENASE-RELATED"/>
    <property type="match status" value="1"/>
</dbReference>
<accession>A0A8H9IR75</accession>
<sequence length="495" mass="51973">MTATSPAPEQADVIDREQILLGGTWVAATGDTLIDVINPATEQVIARVREPSVADVDRAIQHAREAFDDGPWPSSSPEQRARAIDALADGLQARAAELSALATQEGGMPIAFADSSVERAVSFLRYYADQARSFPFRTDRKRPDGGTTRIVQEPVGVVAAIAPWNGPLAVAALKLGPALAAGCTILLKSAPETPLTTYVLAEAVAEAVAAGDLPEGVVSVITGGREIGQAMVAHPQVDKISFTGSTVAGQNIMAAASERVARLTLELGGKSAAIIAEDADLAAALTSLIPMSCGNTGQMCFALTRVLVPESRHDEIVEALRAGLSSLVVGDPADPATTTGPLVSGQHRARVEGYLALAREEGARVVLGGGRPRGFDKGYYIEPTLLDGVANSMRVAQEEIFGPVVSVITYRDIDEALRIANDSRYGLAGSIYTADHERGFELARRVRTGTITVNGAIFDTTVPFGGFKYSGIGREGGPEGLAAYTETKSVHMTNR</sequence>
<evidence type="ECO:0000256" key="4">
    <source>
        <dbReference type="RuleBase" id="RU003345"/>
    </source>
</evidence>
<dbReference type="Gene3D" id="3.40.309.10">
    <property type="entry name" value="Aldehyde Dehydrogenase, Chain A, domain 2"/>
    <property type="match status" value="1"/>
</dbReference>
<evidence type="ECO:0000256" key="1">
    <source>
        <dbReference type="ARBA" id="ARBA00009986"/>
    </source>
</evidence>
<dbReference type="GO" id="GO:0016620">
    <property type="term" value="F:oxidoreductase activity, acting on the aldehyde or oxo group of donors, NAD or NADP as acceptor"/>
    <property type="evidence" value="ECO:0007669"/>
    <property type="project" value="InterPro"/>
</dbReference>
<name>A0A8H9IR75_9PSEU</name>
<dbReference type="InterPro" id="IPR016161">
    <property type="entry name" value="Ald_DH/histidinol_DH"/>
</dbReference>